<keyword evidence="1" id="KW-0479">Metal-binding</keyword>
<protein>
    <submittedName>
        <fullName evidence="3">ROK family transcriptional regulator</fullName>
    </submittedName>
</protein>
<comment type="caution">
    <text evidence="3">The sequence shown here is derived from an EMBL/GenBank/DDBJ whole genome shotgun (WGS) entry which is preliminary data.</text>
</comment>
<dbReference type="OrthoDB" id="9808275at2"/>
<dbReference type="InterPro" id="IPR011051">
    <property type="entry name" value="RmlC_Cupin_sf"/>
</dbReference>
<keyword evidence="2" id="KW-0862">Zinc</keyword>
<dbReference type="EMBL" id="JSYN01000023">
    <property type="protein sequence ID" value="KIA92073.1"/>
    <property type="molecule type" value="Genomic_DNA"/>
</dbReference>
<gene>
    <name evidence="3" type="ORF">OC25_18480</name>
</gene>
<dbReference type="Gene3D" id="2.60.120.10">
    <property type="entry name" value="Jelly Rolls"/>
    <property type="match status" value="2"/>
</dbReference>
<dbReference type="RefSeq" id="WP_039479102.1">
    <property type="nucleotide sequence ID" value="NZ_JSYN01000023.1"/>
</dbReference>
<dbReference type="CDD" id="cd07010">
    <property type="entry name" value="cupin_PMI_type_I_N_bac"/>
    <property type="match status" value="1"/>
</dbReference>
<dbReference type="Proteomes" id="UP000031246">
    <property type="component" value="Unassembled WGS sequence"/>
</dbReference>
<dbReference type="InterPro" id="IPR014710">
    <property type="entry name" value="RmlC-like_jellyroll"/>
</dbReference>
<dbReference type="AlphaFoldDB" id="A0A0C1FJT1"/>
<keyword evidence="4" id="KW-1185">Reference proteome</keyword>
<evidence type="ECO:0000313" key="4">
    <source>
        <dbReference type="Proteomes" id="UP000031246"/>
    </source>
</evidence>
<dbReference type="PANTHER" id="PTHR42742:SF3">
    <property type="entry name" value="FRUCTOKINASE"/>
    <property type="match status" value="1"/>
</dbReference>
<organism evidence="3 4">
    <name type="scientific">Pedobacter kyungheensis</name>
    <dbReference type="NCBI Taxonomy" id="1069985"/>
    <lineage>
        <taxon>Bacteria</taxon>
        <taxon>Pseudomonadati</taxon>
        <taxon>Bacteroidota</taxon>
        <taxon>Sphingobacteriia</taxon>
        <taxon>Sphingobacteriales</taxon>
        <taxon>Sphingobacteriaceae</taxon>
        <taxon>Pedobacter</taxon>
    </lineage>
</organism>
<evidence type="ECO:0000256" key="1">
    <source>
        <dbReference type="ARBA" id="ARBA00022723"/>
    </source>
</evidence>
<accession>A0A0C1FJT1</accession>
<dbReference type="SUPFAM" id="SSF51182">
    <property type="entry name" value="RmlC-like cupins"/>
    <property type="match status" value="1"/>
</dbReference>
<dbReference type="InterPro" id="IPR051804">
    <property type="entry name" value="Carb_Metab_Reg_Kinase/Isom"/>
</dbReference>
<sequence>MEVKNNPQETPVAAQWRQSGEQILPENIHDFNPSPEGYNLYPVHTLGAGKIFDGFTTLAAWIIEKKTVLIDGYVGVFWSEIERLLQTEFTKKQVKVNWLHTADQMKTAATVMELVNPFLGEAKSVWGKKTDLKLNDFFETGFSTNQPDTEYEVNIVIGVGAALLNWDAPIIYLDIPKNEIQYRMRAGSITNLGAATTASAFEMYKRFYFVDWPVLNNHKAEILKRISVVADAQHKSSIKWVEANELNKGLKQISQSVFRVRPWFEAGAWGGHWMQENIEGLNKDEINYAWSFEMIVPENGIIFESSGNLLEVTFDFLMFSENQSVLGKHASIFGTEFPIRFDFLDTMDGGNLSIQCHPSLKYIREEFGENITQDETYYILECKDDAKVYLGFQEDINPIEFNQALIKSQQLKQEIDIEQFVQVHDAQKHDLFLIPNRTVHSAGANNLVLEISATPYIFTFKMYDWVRLGLDGQPRPINIEHAFKNLDFSRKGEVVKEELISKPSVIEKGADWELIHLPTHREHFYAIQRMEFDGEITVNTNNTCHILMLVEGSTIQLKNTDGQITEFHYAETFVVPAAAESYTLINKGSNRAKVIKAFVKDNLTAVNL</sequence>
<evidence type="ECO:0000256" key="2">
    <source>
        <dbReference type="ARBA" id="ARBA00022833"/>
    </source>
</evidence>
<evidence type="ECO:0000313" key="3">
    <source>
        <dbReference type="EMBL" id="KIA92073.1"/>
    </source>
</evidence>
<dbReference type="GO" id="GO:0046872">
    <property type="term" value="F:metal ion binding"/>
    <property type="evidence" value="ECO:0007669"/>
    <property type="project" value="UniProtKB-KW"/>
</dbReference>
<reference evidence="3 4" key="1">
    <citation type="submission" date="2014-10" db="EMBL/GenBank/DDBJ databases">
        <title>Pedobacter Kyungheensis.</title>
        <authorList>
            <person name="Anderson B.M."/>
            <person name="Newman J.D."/>
        </authorList>
    </citation>
    <scope>NUCLEOTIDE SEQUENCE [LARGE SCALE GENOMIC DNA]</scope>
    <source>
        <strain evidence="3 4">KACC 16221</strain>
    </source>
</reference>
<proteinExistence type="predicted"/>
<name>A0A0C1FJT1_9SPHI</name>
<dbReference type="PANTHER" id="PTHR42742">
    <property type="entry name" value="TRANSCRIPTIONAL REPRESSOR MPRA"/>
    <property type="match status" value="1"/>
</dbReference>